<reference evidence="1" key="2">
    <citation type="submission" date="2020-11" db="EMBL/GenBank/DDBJ databases">
        <authorList>
            <person name="McCartney M.A."/>
            <person name="Auch B."/>
            <person name="Kono T."/>
            <person name="Mallez S."/>
            <person name="Becker A."/>
            <person name="Gohl D.M."/>
            <person name="Silverstein K.A.T."/>
            <person name="Koren S."/>
            <person name="Bechman K.B."/>
            <person name="Herman A."/>
            <person name="Abrahante J.E."/>
            <person name="Garbe J."/>
        </authorList>
    </citation>
    <scope>NUCLEOTIDE SEQUENCE</scope>
    <source>
        <strain evidence="1">Duluth1</strain>
        <tissue evidence="1">Whole animal</tissue>
    </source>
</reference>
<dbReference type="Proteomes" id="UP000828390">
    <property type="component" value="Unassembled WGS sequence"/>
</dbReference>
<proteinExistence type="predicted"/>
<name>A0A9D4H3V9_DREPO</name>
<gene>
    <name evidence="1" type="ORF">DPMN_126721</name>
</gene>
<dbReference type="EMBL" id="JAIWYP010000005">
    <property type="protein sequence ID" value="KAH3824867.1"/>
    <property type="molecule type" value="Genomic_DNA"/>
</dbReference>
<evidence type="ECO:0000313" key="1">
    <source>
        <dbReference type="EMBL" id="KAH3824867.1"/>
    </source>
</evidence>
<accession>A0A9D4H3V9</accession>
<protein>
    <submittedName>
        <fullName evidence="1">Uncharacterized protein</fullName>
    </submittedName>
</protein>
<organism evidence="1 2">
    <name type="scientific">Dreissena polymorpha</name>
    <name type="common">Zebra mussel</name>
    <name type="synonym">Mytilus polymorpha</name>
    <dbReference type="NCBI Taxonomy" id="45954"/>
    <lineage>
        <taxon>Eukaryota</taxon>
        <taxon>Metazoa</taxon>
        <taxon>Spiralia</taxon>
        <taxon>Lophotrochozoa</taxon>
        <taxon>Mollusca</taxon>
        <taxon>Bivalvia</taxon>
        <taxon>Autobranchia</taxon>
        <taxon>Heteroconchia</taxon>
        <taxon>Euheterodonta</taxon>
        <taxon>Imparidentia</taxon>
        <taxon>Neoheterodontei</taxon>
        <taxon>Myida</taxon>
        <taxon>Dreissenoidea</taxon>
        <taxon>Dreissenidae</taxon>
        <taxon>Dreissena</taxon>
    </lineage>
</organism>
<dbReference type="AlphaFoldDB" id="A0A9D4H3V9"/>
<comment type="caution">
    <text evidence="1">The sequence shown here is derived from an EMBL/GenBank/DDBJ whole genome shotgun (WGS) entry which is preliminary data.</text>
</comment>
<reference evidence="1" key="1">
    <citation type="journal article" date="2019" name="bioRxiv">
        <title>The Genome of the Zebra Mussel, Dreissena polymorpha: A Resource for Invasive Species Research.</title>
        <authorList>
            <person name="McCartney M.A."/>
            <person name="Auch B."/>
            <person name="Kono T."/>
            <person name="Mallez S."/>
            <person name="Zhang Y."/>
            <person name="Obille A."/>
            <person name="Becker A."/>
            <person name="Abrahante J.E."/>
            <person name="Garbe J."/>
            <person name="Badalamenti J.P."/>
            <person name="Herman A."/>
            <person name="Mangelson H."/>
            <person name="Liachko I."/>
            <person name="Sullivan S."/>
            <person name="Sone E.D."/>
            <person name="Koren S."/>
            <person name="Silverstein K.A.T."/>
            <person name="Beckman K.B."/>
            <person name="Gohl D.M."/>
        </authorList>
    </citation>
    <scope>NUCLEOTIDE SEQUENCE</scope>
    <source>
        <strain evidence="1">Duluth1</strain>
        <tissue evidence="1">Whole animal</tissue>
    </source>
</reference>
<sequence>MQIKSLSLCGRLDSSERNKKKKLETLLIDSTIGICKNNVCLWEAESECNVVQIDKARCIRVIELTCIGGSPGSESRFGEGNETHRRVVGSANEHELYVSYSHSLLSR</sequence>
<evidence type="ECO:0000313" key="2">
    <source>
        <dbReference type="Proteomes" id="UP000828390"/>
    </source>
</evidence>
<keyword evidence="2" id="KW-1185">Reference proteome</keyword>